<dbReference type="PROSITE" id="PS01063">
    <property type="entry name" value="SIGMA70_ECF"/>
    <property type="match status" value="1"/>
</dbReference>
<dbReference type="InterPro" id="IPR014284">
    <property type="entry name" value="RNA_pol_sigma-70_dom"/>
</dbReference>
<evidence type="ECO:0000256" key="3">
    <source>
        <dbReference type="ARBA" id="ARBA00023082"/>
    </source>
</evidence>
<gene>
    <name evidence="9" type="ORF">GCM10011351_19880</name>
</gene>
<feature type="domain" description="RNA polymerase sigma factor 70 region 4 type 2" evidence="8">
    <location>
        <begin position="106"/>
        <end position="158"/>
    </location>
</feature>
<dbReference type="AlphaFoldDB" id="A0A917TRC6"/>
<dbReference type="InterPro" id="IPR013324">
    <property type="entry name" value="RNA_pol_sigma_r3/r4-like"/>
</dbReference>
<evidence type="ECO:0000259" key="7">
    <source>
        <dbReference type="Pfam" id="PF04542"/>
    </source>
</evidence>
<evidence type="ECO:0000259" key="8">
    <source>
        <dbReference type="Pfam" id="PF08281"/>
    </source>
</evidence>
<name>A0A917TRC6_9BACI</name>
<evidence type="ECO:0000313" key="9">
    <source>
        <dbReference type="EMBL" id="GGM33933.1"/>
    </source>
</evidence>
<evidence type="ECO:0000256" key="2">
    <source>
        <dbReference type="ARBA" id="ARBA00023015"/>
    </source>
</evidence>
<comment type="similarity">
    <text evidence="1 6">Belongs to the sigma-70 factor family. ECF subfamily.</text>
</comment>
<dbReference type="InterPro" id="IPR013325">
    <property type="entry name" value="RNA_pol_sigma_r2"/>
</dbReference>
<dbReference type="InterPro" id="IPR039425">
    <property type="entry name" value="RNA_pol_sigma-70-like"/>
</dbReference>
<dbReference type="Pfam" id="PF04542">
    <property type="entry name" value="Sigma70_r2"/>
    <property type="match status" value="1"/>
</dbReference>
<dbReference type="NCBIfam" id="TIGR02937">
    <property type="entry name" value="sigma70-ECF"/>
    <property type="match status" value="1"/>
</dbReference>
<evidence type="ECO:0000256" key="4">
    <source>
        <dbReference type="ARBA" id="ARBA00023125"/>
    </source>
</evidence>
<evidence type="ECO:0000256" key="6">
    <source>
        <dbReference type="RuleBase" id="RU000716"/>
    </source>
</evidence>
<dbReference type="InterPro" id="IPR036388">
    <property type="entry name" value="WH-like_DNA-bd_sf"/>
</dbReference>
<feature type="domain" description="RNA polymerase sigma-70 region 2" evidence="7">
    <location>
        <begin position="13"/>
        <end position="75"/>
    </location>
</feature>
<dbReference type="PANTHER" id="PTHR43133">
    <property type="entry name" value="RNA POLYMERASE ECF-TYPE SIGMA FACTO"/>
    <property type="match status" value="1"/>
</dbReference>
<dbReference type="GO" id="GO:0016987">
    <property type="term" value="F:sigma factor activity"/>
    <property type="evidence" value="ECO:0007669"/>
    <property type="project" value="UniProtKB-KW"/>
</dbReference>
<dbReference type="InterPro" id="IPR000838">
    <property type="entry name" value="RNA_pol_sigma70_ECF_CS"/>
</dbReference>
<accession>A0A917TRC6</accession>
<keyword evidence="2 6" id="KW-0805">Transcription regulation</keyword>
<evidence type="ECO:0000313" key="10">
    <source>
        <dbReference type="Proteomes" id="UP000618460"/>
    </source>
</evidence>
<organism evidence="9 10">
    <name type="scientific">Paraliobacillus quinghaiensis</name>
    <dbReference type="NCBI Taxonomy" id="470815"/>
    <lineage>
        <taxon>Bacteria</taxon>
        <taxon>Bacillati</taxon>
        <taxon>Bacillota</taxon>
        <taxon>Bacilli</taxon>
        <taxon>Bacillales</taxon>
        <taxon>Bacillaceae</taxon>
        <taxon>Paraliobacillus</taxon>
    </lineage>
</organism>
<reference evidence="9" key="2">
    <citation type="submission" date="2020-09" db="EMBL/GenBank/DDBJ databases">
        <authorList>
            <person name="Sun Q."/>
            <person name="Zhou Y."/>
        </authorList>
    </citation>
    <scope>NUCLEOTIDE SEQUENCE</scope>
    <source>
        <strain evidence="9">CGMCC 1.6333</strain>
    </source>
</reference>
<dbReference type="PANTHER" id="PTHR43133:SF60">
    <property type="entry name" value="RNA POLYMERASE SIGMA FACTOR SIGV"/>
    <property type="match status" value="1"/>
</dbReference>
<dbReference type="Proteomes" id="UP000618460">
    <property type="component" value="Unassembled WGS sequence"/>
</dbReference>
<dbReference type="SUPFAM" id="SSF88659">
    <property type="entry name" value="Sigma3 and sigma4 domains of RNA polymerase sigma factors"/>
    <property type="match status" value="1"/>
</dbReference>
<dbReference type="OrthoDB" id="2470088at2"/>
<dbReference type="CDD" id="cd06171">
    <property type="entry name" value="Sigma70_r4"/>
    <property type="match status" value="1"/>
</dbReference>
<dbReference type="GO" id="GO:0003677">
    <property type="term" value="F:DNA binding"/>
    <property type="evidence" value="ECO:0007669"/>
    <property type="project" value="UniProtKB-KW"/>
</dbReference>
<evidence type="ECO:0000256" key="1">
    <source>
        <dbReference type="ARBA" id="ARBA00010641"/>
    </source>
</evidence>
<dbReference type="GO" id="GO:0006352">
    <property type="term" value="P:DNA-templated transcription initiation"/>
    <property type="evidence" value="ECO:0007669"/>
    <property type="project" value="InterPro"/>
</dbReference>
<reference evidence="9" key="1">
    <citation type="journal article" date="2014" name="Int. J. Syst. Evol. Microbiol.">
        <title>Complete genome sequence of Corynebacterium casei LMG S-19264T (=DSM 44701T), isolated from a smear-ripened cheese.</title>
        <authorList>
            <consortium name="US DOE Joint Genome Institute (JGI-PGF)"/>
            <person name="Walter F."/>
            <person name="Albersmeier A."/>
            <person name="Kalinowski J."/>
            <person name="Ruckert C."/>
        </authorList>
    </citation>
    <scope>NUCLEOTIDE SEQUENCE</scope>
    <source>
        <strain evidence="9">CGMCC 1.6333</strain>
    </source>
</reference>
<dbReference type="EMBL" id="BMLG01000010">
    <property type="protein sequence ID" value="GGM33933.1"/>
    <property type="molecule type" value="Genomic_DNA"/>
</dbReference>
<dbReference type="InterPro" id="IPR013249">
    <property type="entry name" value="RNA_pol_sigma70_r4_t2"/>
</dbReference>
<dbReference type="RefSeq" id="WP_117155351.1">
    <property type="nucleotide sequence ID" value="NZ_BMLG01000010.1"/>
</dbReference>
<keyword evidence="5 6" id="KW-0804">Transcription</keyword>
<dbReference type="Gene3D" id="1.10.1740.10">
    <property type="match status" value="1"/>
</dbReference>
<evidence type="ECO:0000256" key="5">
    <source>
        <dbReference type="ARBA" id="ARBA00023163"/>
    </source>
</evidence>
<proteinExistence type="inferred from homology"/>
<dbReference type="SUPFAM" id="SSF88946">
    <property type="entry name" value="Sigma2 domain of RNA polymerase sigma factors"/>
    <property type="match status" value="1"/>
</dbReference>
<keyword evidence="3 6" id="KW-0731">Sigma factor</keyword>
<dbReference type="InterPro" id="IPR007627">
    <property type="entry name" value="RNA_pol_sigma70_r2"/>
</dbReference>
<protein>
    <recommendedName>
        <fullName evidence="6">RNA polymerase sigma factor</fullName>
    </recommendedName>
</protein>
<dbReference type="Gene3D" id="1.10.10.10">
    <property type="entry name" value="Winged helix-like DNA-binding domain superfamily/Winged helix DNA-binding domain"/>
    <property type="match status" value="1"/>
</dbReference>
<keyword evidence="4 6" id="KW-0238">DNA-binding</keyword>
<comment type="caution">
    <text evidence="9">The sequence shown here is derived from an EMBL/GenBank/DDBJ whole genome shotgun (WGS) entry which is preliminary data.</text>
</comment>
<dbReference type="GO" id="GO:0006950">
    <property type="term" value="P:response to stress"/>
    <property type="evidence" value="ECO:0007669"/>
    <property type="project" value="UniProtKB-ARBA"/>
</dbReference>
<sequence length="170" mass="20246">MISDKISEWFFKYNKDIYHLLLYYVGSGDIEDLVQEVFIRAIKGFDSYQAKSSPKTWLFSIARNVGIDEIRKRKRNKVKNVFPFGETEPKEEKTPEEMLNLNEDKRILYQVIKSLKSNYQDVIIFRAIKELTVPETADVLNWNQNKVRITYHRALKALETKKEEIHNERE</sequence>
<dbReference type="Pfam" id="PF08281">
    <property type="entry name" value="Sigma70_r4_2"/>
    <property type="match status" value="1"/>
</dbReference>
<keyword evidence="10" id="KW-1185">Reference proteome</keyword>